<reference evidence="2 3" key="1">
    <citation type="submission" date="2022-01" db="EMBL/GenBank/DDBJ databases">
        <title>Whole genome-based taxonomy of the Shewanellaceae.</title>
        <authorList>
            <person name="Martin-Rodriguez A.J."/>
        </authorList>
    </citation>
    <scope>NUCLEOTIDE SEQUENCE [LARGE SCALE GENOMIC DNA]</scope>
    <source>
        <strain evidence="2 3">DSM 21332</strain>
    </source>
</reference>
<accession>A0ABT0N2Y3</accession>
<organism evidence="2 3">
    <name type="scientific">Shewanella corallii</name>
    <dbReference type="NCBI Taxonomy" id="560080"/>
    <lineage>
        <taxon>Bacteria</taxon>
        <taxon>Pseudomonadati</taxon>
        <taxon>Pseudomonadota</taxon>
        <taxon>Gammaproteobacteria</taxon>
        <taxon>Alteromonadales</taxon>
        <taxon>Shewanellaceae</taxon>
        <taxon>Shewanella</taxon>
    </lineage>
</organism>
<keyword evidence="1" id="KW-1133">Transmembrane helix</keyword>
<dbReference type="Proteomes" id="UP001202831">
    <property type="component" value="Unassembled WGS sequence"/>
</dbReference>
<feature type="transmembrane region" description="Helical" evidence="1">
    <location>
        <begin position="36"/>
        <end position="58"/>
    </location>
</feature>
<feature type="transmembrane region" description="Helical" evidence="1">
    <location>
        <begin position="138"/>
        <end position="162"/>
    </location>
</feature>
<protein>
    <recommendedName>
        <fullName evidence="4">DUF202 domain-containing protein</fullName>
    </recommendedName>
</protein>
<gene>
    <name evidence="2" type="ORF">L2725_03225</name>
</gene>
<keyword evidence="3" id="KW-1185">Reference proteome</keyword>
<dbReference type="EMBL" id="JAKIKT010000001">
    <property type="protein sequence ID" value="MCL2912804.1"/>
    <property type="molecule type" value="Genomic_DNA"/>
</dbReference>
<dbReference type="RefSeq" id="WP_248934421.1">
    <property type="nucleotide sequence ID" value="NZ_JAKIKT010000001.1"/>
</dbReference>
<evidence type="ECO:0008006" key="4">
    <source>
        <dbReference type="Google" id="ProtNLM"/>
    </source>
</evidence>
<proteinExistence type="predicted"/>
<evidence type="ECO:0000256" key="1">
    <source>
        <dbReference type="SAM" id="Phobius"/>
    </source>
</evidence>
<sequence>MRTFTKKYLGGNAINEDSYRIDIIVLEKYQSFSTELLRLALLGIAGYGFLVSNVALKVKDGGMHLFTDGFLGPVFLVLGALAFAISALSALAHRYYSSDCLTHFVRLLRLKESENDLLESIDSEEASLDKDLNRCKRYLIMSCLALVVGAFSVAVSFTVVLINS</sequence>
<evidence type="ECO:0000313" key="3">
    <source>
        <dbReference type="Proteomes" id="UP001202831"/>
    </source>
</evidence>
<evidence type="ECO:0000313" key="2">
    <source>
        <dbReference type="EMBL" id="MCL2912804.1"/>
    </source>
</evidence>
<feature type="transmembrane region" description="Helical" evidence="1">
    <location>
        <begin position="70"/>
        <end position="92"/>
    </location>
</feature>
<keyword evidence="1" id="KW-0472">Membrane</keyword>
<keyword evidence="1" id="KW-0812">Transmembrane</keyword>
<comment type="caution">
    <text evidence="2">The sequence shown here is derived from an EMBL/GenBank/DDBJ whole genome shotgun (WGS) entry which is preliminary data.</text>
</comment>
<name>A0ABT0N2Y3_9GAMM</name>